<feature type="compositionally biased region" description="Polar residues" evidence="1">
    <location>
        <begin position="45"/>
        <end position="55"/>
    </location>
</feature>
<dbReference type="Proteomes" id="UP000435837">
    <property type="component" value="Unassembled WGS sequence"/>
</dbReference>
<sequence>MFPTARPPVRMSDGEGNVVLDTRERPSTPDSALKTDPTSPPKATDVTTDMTTGMQSRLLLCPTNEGEGA</sequence>
<dbReference type="AlphaFoldDB" id="A0A640RYS5"/>
<dbReference type="EMBL" id="BLIN01000001">
    <property type="protein sequence ID" value="GFE04020.1"/>
    <property type="molecule type" value="Genomic_DNA"/>
</dbReference>
<protein>
    <submittedName>
        <fullName evidence="2">Uncharacterized protein</fullName>
    </submittedName>
</protein>
<evidence type="ECO:0000313" key="2">
    <source>
        <dbReference type="EMBL" id="GFE04020.1"/>
    </source>
</evidence>
<proteinExistence type="predicted"/>
<comment type="caution">
    <text evidence="2">The sequence shown here is derived from an EMBL/GenBank/DDBJ whole genome shotgun (WGS) entry which is preliminary data.</text>
</comment>
<name>A0A640RYS5_9ACTN</name>
<reference evidence="2 3" key="1">
    <citation type="submission" date="2019-12" db="EMBL/GenBank/DDBJ databases">
        <title>Whole genome shotgun sequence of Streptomyces caniferus NBRC 15389.</title>
        <authorList>
            <person name="Ichikawa N."/>
            <person name="Kimura A."/>
            <person name="Kitahashi Y."/>
            <person name="Komaki H."/>
            <person name="Tamura T."/>
        </authorList>
    </citation>
    <scope>NUCLEOTIDE SEQUENCE [LARGE SCALE GENOMIC DNA]</scope>
    <source>
        <strain evidence="2 3">NBRC 15389</strain>
    </source>
</reference>
<gene>
    <name evidence="2" type="ORF">Scani_02880</name>
</gene>
<accession>A0A640RYS5</accession>
<organism evidence="2 3">
    <name type="scientific">Streptomyces caniferus</name>
    <dbReference type="NCBI Taxonomy" id="285557"/>
    <lineage>
        <taxon>Bacteria</taxon>
        <taxon>Bacillati</taxon>
        <taxon>Actinomycetota</taxon>
        <taxon>Actinomycetes</taxon>
        <taxon>Kitasatosporales</taxon>
        <taxon>Streptomycetaceae</taxon>
        <taxon>Streptomyces</taxon>
    </lineage>
</organism>
<evidence type="ECO:0000313" key="3">
    <source>
        <dbReference type="Proteomes" id="UP000435837"/>
    </source>
</evidence>
<feature type="region of interest" description="Disordered" evidence="1">
    <location>
        <begin position="1"/>
        <end position="69"/>
    </location>
</feature>
<evidence type="ECO:0000256" key="1">
    <source>
        <dbReference type="SAM" id="MobiDB-lite"/>
    </source>
</evidence>